<feature type="compositionally biased region" description="Low complexity" evidence="1">
    <location>
        <begin position="143"/>
        <end position="159"/>
    </location>
</feature>
<dbReference type="Gene3D" id="3.30.460.10">
    <property type="entry name" value="Beta Polymerase, domain 2"/>
    <property type="match status" value="1"/>
</dbReference>
<keyword evidence="4" id="KW-1185">Reference proteome</keyword>
<name>A0ABP1S1E8_9HEXA</name>
<dbReference type="InterPro" id="IPR054708">
    <property type="entry name" value="MTPAP-like_central"/>
</dbReference>
<accession>A0ABP1S1E8</accession>
<dbReference type="Gene3D" id="1.10.1410.10">
    <property type="match status" value="1"/>
</dbReference>
<dbReference type="EMBL" id="CAXLJM020000146">
    <property type="protein sequence ID" value="CAL8141311.1"/>
    <property type="molecule type" value="Genomic_DNA"/>
</dbReference>
<feature type="compositionally biased region" description="Polar residues" evidence="1">
    <location>
        <begin position="295"/>
        <end position="307"/>
    </location>
</feature>
<feature type="region of interest" description="Disordered" evidence="1">
    <location>
        <begin position="1280"/>
        <end position="1357"/>
    </location>
</feature>
<feature type="compositionally biased region" description="Basic residues" evidence="1">
    <location>
        <begin position="240"/>
        <end position="249"/>
    </location>
</feature>
<feature type="region of interest" description="Disordered" evidence="1">
    <location>
        <begin position="143"/>
        <end position="171"/>
    </location>
</feature>
<evidence type="ECO:0000259" key="2">
    <source>
        <dbReference type="Pfam" id="PF22600"/>
    </source>
</evidence>
<feature type="compositionally biased region" description="Polar residues" evidence="1">
    <location>
        <begin position="259"/>
        <end position="270"/>
    </location>
</feature>
<feature type="compositionally biased region" description="Low complexity" evidence="1">
    <location>
        <begin position="357"/>
        <end position="369"/>
    </location>
</feature>
<evidence type="ECO:0000256" key="1">
    <source>
        <dbReference type="SAM" id="MobiDB-lite"/>
    </source>
</evidence>
<organism evidence="3 4">
    <name type="scientific">Orchesella dallaii</name>
    <dbReference type="NCBI Taxonomy" id="48710"/>
    <lineage>
        <taxon>Eukaryota</taxon>
        <taxon>Metazoa</taxon>
        <taxon>Ecdysozoa</taxon>
        <taxon>Arthropoda</taxon>
        <taxon>Hexapoda</taxon>
        <taxon>Collembola</taxon>
        <taxon>Entomobryomorpha</taxon>
        <taxon>Entomobryoidea</taxon>
        <taxon>Orchesellidae</taxon>
        <taxon>Orchesellinae</taxon>
        <taxon>Orchesella</taxon>
    </lineage>
</organism>
<reference evidence="3 4" key="1">
    <citation type="submission" date="2024-08" db="EMBL/GenBank/DDBJ databases">
        <authorList>
            <person name="Cucini C."/>
            <person name="Frati F."/>
        </authorList>
    </citation>
    <scope>NUCLEOTIDE SEQUENCE [LARGE SCALE GENOMIC DNA]</scope>
</reference>
<feature type="region of interest" description="Disordered" evidence="1">
    <location>
        <begin position="328"/>
        <end position="370"/>
    </location>
</feature>
<feature type="compositionally biased region" description="Basic and acidic residues" evidence="1">
    <location>
        <begin position="225"/>
        <end position="234"/>
    </location>
</feature>
<comment type="caution">
    <text evidence="3">The sequence shown here is derived from an EMBL/GenBank/DDBJ whole genome shotgun (WGS) entry which is preliminary data.</text>
</comment>
<evidence type="ECO:0000313" key="4">
    <source>
        <dbReference type="Proteomes" id="UP001642540"/>
    </source>
</evidence>
<protein>
    <recommendedName>
        <fullName evidence="2">Poly(A) RNA polymerase mitochondrial-like central palm domain-containing protein</fullName>
    </recommendedName>
</protein>
<evidence type="ECO:0000313" key="3">
    <source>
        <dbReference type="EMBL" id="CAL8141311.1"/>
    </source>
</evidence>
<dbReference type="CDD" id="cd05402">
    <property type="entry name" value="NT_PAP_TUTase"/>
    <property type="match status" value="1"/>
</dbReference>
<dbReference type="Pfam" id="PF22600">
    <property type="entry name" value="MTPAP-like_central"/>
    <property type="match status" value="1"/>
</dbReference>
<feature type="region of interest" description="Disordered" evidence="1">
    <location>
        <begin position="1049"/>
        <end position="1079"/>
    </location>
</feature>
<proteinExistence type="predicted"/>
<gene>
    <name evidence="3" type="ORF">ODALV1_LOCUS28662</name>
</gene>
<dbReference type="PANTHER" id="PTHR12271:SF127">
    <property type="entry name" value="SPECKLE TARGETED PIP5K1A-REGULATED POLY(A) POLYMERASE"/>
    <property type="match status" value="1"/>
</dbReference>
<feature type="compositionally biased region" description="Acidic residues" evidence="1">
    <location>
        <begin position="1308"/>
        <end position="1336"/>
    </location>
</feature>
<feature type="compositionally biased region" description="Basic and acidic residues" evidence="1">
    <location>
        <begin position="1280"/>
        <end position="1299"/>
    </location>
</feature>
<feature type="domain" description="Poly(A) RNA polymerase mitochondrial-like central palm" evidence="2">
    <location>
        <begin position="527"/>
        <end position="674"/>
    </location>
</feature>
<feature type="compositionally biased region" description="Polar residues" evidence="1">
    <location>
        <begin position="328"/>
        <end position="356"/>
    </location>
</feature>
<feature type="compositionally biased region" description="Polar residues" evidence="1">
    <location>
        <begin position="162"/>
        <end position="171"/>
    </location>
</feature>
<dbReference type="SUPFAM" id="SSF81301">
    <property type="entry name" value="Nucleotidyltransferase"/>
    <property type="match status" value="1"/>
</dbReference>
<dbReference type="InterPro" id="IPR043519">
    <property type="entry name" value="NT_sf"/>
</dbReference>
<dbReference type="PANTHER" id="PTHR12271">
    <property type="entry name" value="POLY A POLYMERASE CID PAP -RELATED"/>
    <property type="match status" value="1"/>
</dbReference>
<feature type="region of interest" description="Disordered" evidence="1">
    <location>
        <begin position="222"/>
        <end position="314"/>
    </location>
</feature>
<sequence>MKFCCEVCPGNTQLSSYSDWMKHLTGTKHQIELKKRHAPRTQWPNADSTYVLIGPVSEFSFVKLLEWIATFGVVTEFLYDNKHHFCIFTLQSVGNVGNAKAKEVCGDQVVNGKKVFIKPKSEFGPNDWNFMFETEESYDDKSVGSVASRSSSSVSSSRLSSKDATSTPKGTVVFTNKNWSSKLVDVKSPSAKALKPESGTGTTMKVEMDSIEGELLGMTLNATSHRKDNTKHVQEITPKVGKKKKSKRQSLKEIDPQILQKTAESRQTLYSEVPPTPPSASQPQKSDDNFPLLPTNVNNADDGSSTHQNHETFNFRGGFTYSRTLTSRMSESNDGHNQMQRVDTAGGTSAAETTNGKSASSSKSNSAQSLVEPLRQILQLHLVKASPAERATNGIDDNVKTRATDGSKITPAAKVVKRRVDSVSEISPSLKLKPFKQNPNAVVPRYVSNFLETISPILAAQVPDKIKNYIFHPDYPTTSTYRFAAHPQTANFFDLFNFLGMSNNNNNHKKQVHPKPEIFRRFTALQLSAQLQEFVAAQTLSFDDMRVRWQFVLDMHVVLRKHYPKCELYAFGSLLTGLGDISSDIDVYVDLTGEDGNPSNALSKRLSSQQALASVKNILSKSSCPHQRNRFVKNIIAVRSARIPIIKLTHATTNVNCDISFENRLSVQNTKLMSLCIKLDPRVFPLMVLIRFWGKYHQLTGSSLIKNYALMLLVLVYLVKAKVLPPIALLQRLKASERQRNGQTANPNEIEGWDASFCENISMIKSHFKALPVESSFTQNPAPTLIKMAQEFFELYGNTDLSSVVVCTLTGEILPKEDFLPGNEERLQARLDRYKTWAVQQERNKRLNIRNTYLCIQDPFLLSFNVGCVTPLGTLLRFQIGCIKTAEVLKNANNLNSLLDVFVRIPPHIGERKFMRVYKAGFKSEEIKKEIKLAFGANSEEETKLIQSKSSFVKLPKHLGMFEGLIDERDMKIAAKKPKWETFIDLSVDKDFESIFITEMTRCRIQEARIRMFEIMYSLWMVFAQEFLEEIFRSGLKLEVDKEDVSVEPPIDVSSSKEGKRTPNLKLLPQDMLPPPRKNPQQIDLLCKKIMELPIPSSQILYKRMHVNVKYPFWEKRMAHAKKVIEEMRETELIRVEIYSPPDYSSKKRSKIKDNAKNEPKVSYFSCLNPVSVEDKVSLKIMRDRISPDETFSPFTFAVLVKLDFMNSTSQRPTLAILLDEESHLGKDTMVRAFQTVASIITEAFPAYVTYRLAKWLELESVAEKEDVKSTAGQNLKEVNARTKEEKVGKRQVRSKLDEDLLIPSSDSSDDEENEMVNENEMIEENETDGEDEVVEEDKTSDENEMIEENETGDENE</sequence>
<dbReference type="SUPFAM" id="SSF81631">
    <property type="entry name" value="PAP/OAS1 substrate-binding domain"/>
    <property type="match status" value="1"/>
</dbReference>
<dbReference type="Proteomes" id="UP001642540">
    <property type="component" value="Unassembled WGS sequence"/>
</dbReference>
<feature type="compositionally biased region" description="Acidic residues" evidence="1">
    <location>
        <begin position="1343"/>
        <end position="1357"/>
    </location>
</feature>